<accession>A0A0N9UYI9</accession>
<dbReference type="KEGG" id="smag:AN936_07120"/>
<reference evidence="2 3" key="1">
    <citation type="journal article" date="2015" name="Genome Announc.">
        <title>Complete Genome Sequence of Polypropylene Glycol- and Polyethylene Glycol-Degrading Sphingopyxis macrogoltabida Strain EY-1.</title>
        <authorList>
            <person name="Ohtsubo Y."/>
            <person name="Nagata Y."/>
            <person name="Numata M."/>
            <person name="Tsuchikane K."/>
            <person name="Hosoyama A."/>
            <person name="Yamazoe A."/>
            <person name="Tsuda M."/>
            <person name="Fujita N."/>
            <person name="Kawai F."/>
        </authorList>
    </citation>
    <scope>NUCLEOTIDE SEQUENCE [LARGE SCALE GENOMIC DNA]</scope>
    <source>
        <strain evidence="2 3">EY-1</strain>
    </source>
</reference>
<dbReference type="AlphaFoldDB" id="A0A0N9UYI9"/>
<name>A0A0N9UYI9_SPHMC</name>
<dbReference type="EMBL" id="CP012700">
    <property type="protein sequence ID" value="ALH80141.1"/>
    <property type="molecule type" value="Genomic_DNA"/>
</dbReference>
<proteinExistence type="predicted"/>
<gene>
    <name evidence="2" type="ORF">AN936_07120</name>
</gene>
<evidence type="ECO:0000256" key="1">
    <source>
        <dbReference type="SAM" id="MobiDB-lite"/>
    </source>
</evidence>
<organism evidence="2 3">
    <name type="scientific">Sphingopyxis macrogoltabida</name>
    <name type="common">Sphingomonas macrogoltabidus</name>
    <dbReference type="NCBI Taxonomy" id="33050"/>
    <lineage>
        <taxon>Bacteria</taxon>
        <taxon>Pseudomonadati</taxon>
        <taxon>Pseudomonadota</taxon>
        <taxon>Alphaproteobacteria</taxon>
        <taxon>Sphingomonadales</taxon>
        <taxon>Sphingomonadaceae</taxon>
        <taxon>Sphingopyxis</taxon>
    </lineage>
</organism>
<protein>
    <submittedName>
        <fullName evidence="2">Uncharacterized protein</fullName>
    </submittedName>
</protein>
<feature type="region of interest" description="Disordered" evidence="1">
    <location>
        <begin position="75"/>
        <end position="100"/>
    </location>
</feature>
<feature type="compositionally biased region" description="Basic and acidic residues" evidence="1">
    <location>
        <begin position="75"/>
        <end position="88"/>
    </location>
</feature>
<evidence type="ECO:0000313" key="3">
    <source>
        <dbReference type="Proteomes" id="UP000058074"/>
    </source>
</evidence>
<sequence>MIFPCLANGAQHPDDLPLNGLLADTEPMRDTVVSKIFKAVHQEHFASALRQAGYRPLDPRNLRVDMFVKSWNHRGRDQQVSDRAREAGGHVVLSHGLSSA</sequence>
<dbReference type="Proteomes" id="UP000058074">
    <property type="component" value="Chromosome"/>
</dbReference>
<evidence type="ECO:0000313" key="2">
    <source>
        <dbReference type="EMBL" id="ALH80141.1"/>
    </source>
</evidence>